<reference evidence="6 7" key="1">
    <citation type="submission" date="2020-12" db="EMBL/GenBank/DDBJ databases">
        <title>Concerted genomic and epigenomic changes stabilize Arabidopsis allopolyploids.</title>
        <authorList>
            <person name="Chen Z."/>
        </authorList>
    </citation>
    <scope>NUCLEOTIDE SEQUENCE [LARGE SCALE GENOMIC DNA]</scope>
    <source>
        <strain evidence="6">Allo738</strain>
        <tissue evidence="6">Leaf</tissue>
    </source>
</reference>
<feature type="region of interest" description="Disordered" evidence="2">
    <location>
        <begin position="233"/>
        <end position="257"/>
    </location>
</feature>
<evidence type="ECO:0000256" key="1">
    <source>
        <dbReference type="SAM" id="Coils"/>
    </source>
</evidence>
<dbReference type="Proteomes" id="UP000694240">
    <property type="component" value="Chromosome 10"/>
</dbReference>
<dbReference type="CDD" id="cd09272">
    <property type="entry name" value="RNase_HI_RT_Ty1"/>
    <property type="match status" value="1"/>
</dbReference>
<evidence type="ECO:0000313" key="6">
    <source>
        <dbReference type="EMBL" id="KAG7559520.1"/>
    </source>
</evidence>
<feature type="region of interest" description="Disordered" evidence="2">
    <location>
        <begin position="1825"/>
        <end position="1894"/>
    </location>
</feature>
<dbReference type="Pfam" id="PF13976">
    <property type="entry name" value="gag_pre-integrs"/>
    <property type="match status" value="1"/>
</dbReference>
<dbReference type="PANTHER" id="PTHR11439:SF494">
    <property type="entry name" value="CYSTEINE-RICH RLK (RECEPTOR-LIKE PROTEIN KINASE) 8"/>
    <property type="match status" value="1"/>
</dbReference>
<feature type="region of interest" description="Disordered" evidence="2">
    <location>
        <begin position="379"/>
        <end position="400"/>
    </location>
</feature>
<feature type="domain" description="Reverse transcriptase Ty1/copia-type" evidence="4">
    <location>
        <begin position="525"/>
        <end position="771"/>
    </location>
</feature>
<feature type="domain" description="GAG-pre-integrase" evidence="5">
    <location>
        <begin position="298"/>
        <end position="356"/>
    </location>
</feature>
<feature type="region of interest" description="Disordered" evidence="2">
    <location>
        <begin position="1560"/>
        <end position="1589"/>
    </location>
</feature>
<feature type="compositionally biased region" description="Polar residues" evidence="2">
    <location>
        <begin position="1570"/>
        <end position="1580"/>
    </location>
</feature>
<organism evidence="6 7">
    <name type="scientific">Arabidopsis thaliana x Arabidopsis arenosa</name>
    <dbReference type="NCBI Taxonomy" id="1240361"/>
    <lineage>
        <taxon>Eukaryota</taxon>
        <taxon>Viridiplantae</taxon>
        <taxon>Streptophyta</taxon>
        <taxon>Embryophyta</taxon>
        <taxon>Tracheophyta</taxon>
        <taxon>Spermatophyta</taxon>
        <taxon>Magnoliopsida</taxon>
        <taxon>eudicotyledons</taxon>
        <taxon>Gunneridae</taxon>
        <taxon>Pentapetalae</taxon>
        <taxon>rosids</taxon>
        <taxon>malvids</taxon>
        <taxon>Brassicales</taxon>
        <taxon>Brassicaceae</taxon>
        <taxon>Camelineae</taxon>
        <taxon>Arabidopsis</taxon>
    </lineage>
</organism>
<name>A0A8T1ZMX9_9BRAS</name>
<evidence type="ECO:0008006" key="8">
    <source>
        <dbReference type="Google" id="ProtNLM"/>
    </source>
</evidence>
<feature type="region of interest" description="Disordered" evidence="2">
    <location>
        <begin position="939"/>
        <end position="968"/>
    </location>
</feature>
<dbReference type="EMBL" id="JAEFBK010000010">
    <property type="protein sequence ID" value="KAG7559520.1"/>
    <property type="molecule type" value="Genomic_DNA"/>
</dbReference>
<evidence type="ECO:0000259" key="3">
    <source>
        <dbReference type="Pfam" id="PF03078"/>
    </source>
</evidence>
<feature type="coiled-coil region" evidence="1">
    <location>
        <begin position="1978"/>
        <end position="2048"/>
    </location>
</feature>
<evidence type="ECO:0000313" key="7">
    <source>
        <dbReference type="Proteomes" id="UP000694240"/>
    </source>
</evidence>
<feature type="compositionally biased region" description="Polar residues" evidence="2">
    <location>
        <begin position="1771"/>
        <end position="1780"/>
    </location>
</feature>
<dbReference type="Pfam" id="PF03078">
    <property type="entry name" value="ATHILA"/>
    <property type="match status" value="2"/>
</dbReference>
<feature type="compositionally biased region" description="Basic and acidic residues" evidence="2">
    <location>
        <begin position="939"/>
        <end position="964"/>
    </location>
</feature>
<feature type="domain" description="Arabidopsis retrotransposon Orf1 C-terminal" evidence="3">
    <location>
        <begin position="1261"/>
        <end position="1438"/>
    </location>
</feature>
<dbReference type="InterPro" id="IPR013103">
    <property type="entry name" value="RVT_2"/>
</dbReference>
<dbReference type="InterPro" id="IPR025724">
    <property type="entry name" value="GAG-pre-integrase_dom"/>
</dbReference>
<keyword evidence="1" id="KW-0175">Coiled coil</keyword>
<keyword evidence="7" id="KW-1185">Reference proteome</keyword>
<dbReference type="Pfam" id="PF07727">
    <property type="entry name" value="RVT_2"/>
    <property type="match status" value="1"/>
</dbReference>
<evidence type="ECO:0000259" key="4">
    <source>
        <dbReference type="Pfam" id="PF07727"/>
    </source>
</evidence>
<sequence>MALNVRNKLGFIDGNIVKPSPEHRDFGSWSRCNDMVATWLMNSVSKKIGQSLLFISTAEGIWKNLMAGFKQDDAPRVYEIEQRLSIIQQGPMDVSAYYTELQRSRVTKFLMGLNESYEATRRHILMLKPIPTIEDAFNMVTQDERQRSIKSTSETVVFQASGPPTPISQEVYNYHGPAENSAYAVQNGYRPRPPRPLCTHCGQSRHVIQKCFKLYGYPPGYIPGFKSTFSNYQAQRPSAPPSKYQPRGYTPQNSPRPHSVANIMATSTPYTALAASPMMDINEFIQGLTIGKGILLHNLYILDLDASSTHGQFTGSLIADDTLWHQRLGHPSADKLNQLSSLPSMSKSSLSHPPHCSHSYDIFTETILPLPVPASIDNMHTSSNHTSSVPSVAIPSHSSSTSQSQFHSSVATTSQTIVATENVVVSRALARPKRSGKAPSYLSDYHCSLTQISKSLPQISSPHLKSYTTPYPISSVLSYSSLKLPYQSFVLSYSLETEPKTFKQAIISVQWTKAMDVELEAIELNNTWSVVSLPPGKNIVGCKWVYTIKYNADGTIERYKARLVAKGFTQQEGVDYFDTFSPVAQLASVRLILALAAKKGWSLTQMDVTNAFLHSELEEEIYMSLPQEGYTPASGSLPPNHVCRLHKSIYGLKQASRQWYKCLSKALLDDGFEQSPSDNTLFAKLRGTSFIAILVYVDDILIVSNDNDQVISVKANLAMHFKIKDLGQARFFLGLEIARNSVGIYVCQRKYCLDLLTDAGLLGCKSRSVPMDPKVTLTTESGILLEDPKPYRELIGRLLYICVTRPDIMFAVHNLSQFLSCATDMHLHAAHNILKYLKGNPGQGLFYSSSTDICLNAFSDADWGTCLDSRRSVSGICIYLGTSLVSWKSKKQEVCSSSSTESEYRSMAQATKDLLWFSYMLNDLHIQVETKAKLFCDRRRAAHQKPDTRPRKLDTRPSSSEKKLNTRPQSKLEVLDLAKIDRTEATRLLLSCSQSTRQPSSRHTRPRVHRILDRKPIISSNYSGDSSMNADNNIDEAESWSTRSEREEQTYESFRAYMDRAAAHSQRRAEIARGKRAMTERYELVDEDLEGEFVPEKSHRATKLLNKPDELTTEEYIKLFKLNDLWGTRYPCSQTLAELRLLDDVQHMFQKCHLDTLMFYPYVAYKEETIQLFSTLQVEIYQGMTEDELESEGLGFLTFSVNGQSYMLSIKRLEGLFGFPSETGTKPKFNRSEPKDLWLTIGSSTPLNSARSKSNQIRRHSAVTNNNKKARGAICIGGVMTPILIAYEVPITSERTDPRTMNRPNHSLSIQRTRRPTILLPCTAATHIIEGENIDFEPATDDLYIESAQSMEEDDPTEEVAEEKLDEIDEDREEEYDTSMYHFGEHVAPSRESKSLSEAHKNASLLQKWNKKQDKIISKCLKTIKSLKAMISCSSSSTTMPHGPPPQEMPSRRYCLSQGNTGLSQVSKVSHKSLLGIPYTSFRSTREERRLHSLAPAARRDFSLLEGHSTAVLAATEEKRSSINAEMELRHNRKILQWPGRKRRRVLMITSALSIENKSLHSYGDDKESPVQSSEASMSRRQADDEVDDDDIIKIPGPAENLASSSAAVTRKGRRSRERVGEHTTMTTKAADLMTPNFVRHILALFTRAREEGRDFNHRRLLRLCYIKINNRANRGTYYLSGKPGCEVLEGTKSCMDTNWRAKNTSSFESALRVVSAIDAVPLSAIPAIQQAPAPQDPHQEPVFEDPVPQASPSQVRESLAQALASRERNPPNSSSTSHQPLIMRRPSLCAQRTVAGARNALATPHASTSSAPEVQGAVEATVTAAVPVPQENTNLEVEDRRSNDGDATPPAVEQPVVQGRGRSGARGGARPQEMRQPANCGGGSGGSTASRPFHWSYTHNRDYPIVEDESGDEAFIEMMAKNAQRLSTVPSVAELEETRKLVTELTAAVKVGQKRDTAFQEEISKLKAELSSSKDLEKNLSRDVTKLGEEIRALKADKHTATNQIHRLEDKNADLSRRVVNLTSYRAQEVKAAVREAKAELVSAYAKVLSGIKEKWVAKKDHSLQEGHAAKVEPNLMLIDQIQKETVDLEVEKPRQVAQLVELNAKCTKTVVSDFSVSKLDLPQISETSEVQPMDVDEQGTPIGLNEFGSNREEVRRNLQEENDLLFGTLSERFND</sequence>
<dbReference type="PANTHER" id="PTHR11439">
    <property type="entry name" value="GAG-POL-RELATED RETROTRANSPOSON"/>
    <property type="match status" value="1"/>
</dbReference>
<comment type="caution">
    <text evidence="6">The sequence shown here is derived from an EMBL/GenBank/DDBJ whole genome shotgun (WGS) entry which is preliminary data.</text>
</comment>
<evidence type="ECO:0000256" key="2">
    <source>
        <dbReference type="SAM" id="MobiDB-lite"/>
    </source>
</evidence>
<evidence type="ECO:0000259" key="5">
    <source>
        <dbReference type="Pfam" id="PF13976"/>
    </source>
</evidence>
<feature type="region of interest" description="Disordered" evidence="2">
    <location>
        <begin position="1603"/>
        <end position="1624"/>
    </location>
</feature>
<feature type="compositionally biased region" description="Polar residues" evidence="2">
    <location>
        <begin position="379"/>
        <end position="390"/>
    </location>
</feature>
<feature type="region of interest" description="Disordered" evidence="2">
    <location>
        <begin position="1732"/>
        <end position="1782"/>
    </location>
</feature>
<protein>
    <recommendedName>
        <fullName evidence="8">Reverse transcriptase Ty1/copia-type domain-containing protein</fullName>
    </recommendedName>
</protein>
<accession>A0A8T1ZMX9</accession>
<gene>
    <name evidence="6" type="ORF">ISN45_Aa05g011130</name>
</gene>
<feature type="domain" description="Arabidopsis retrotransposon Orf1 C-terminal" evidence="3">
    <location>
        <begin position="1066"/>
        <end position="1260"/>
    </location>
</feature>
<proteinExistence type="predicted"/>
<dbReference type="InterPro" id="IPR004312">
    <property type="entry name" value="ATHILA_Orf1_C"/>
</dbReference>
<dbReference type="InterPro" id="IPR012436">
    <property type="entry name" value="DUF1633"/>
</dbReference>
<dbReference type="Pfam" id="PF07794">
    <property type="entry name" value="DUF1633"/>
    <property type="match status" value="1"/>
</dbReference>